<dbReference type="Proteomes" id="UP001152798">
    <property type="component" value="Chromosome 1"/>
</dbReference>
<evidence type="ECO:0008006" key="13">
    <source>
        <dbReference type="Google" id="ProtNLM"/>
    </source>
</evidence>
<dbReference type="PANTHER" id="PTHR21137:SF35">
    <property type="entry name" value="ODORANT RECEPTOR 19A-RELATED"/>
    <property type="match status" value="1"/>
</dbReference>
<feature type="transmembrane region" description="Helical" evidence="10">
    <location>
        <begin position="6"/>
        <end position="24"/>
    </location>
</feature>
<keyword evidence="4 10" id="KW-0812">Transmembrane</keyword>
<dbReference type="InterPro" id="IPR004117">
    <property type="entry name" value="7tm6_olfct_rcpt"/>
</dbReference>
<dbReference type="GO" id="GO:0004984">
    <property type="term" value="F:olfactory receptor activity"/>
    <property type="evidence" value="ECO:0007669"/>
    <property type="project" value="InterPro"/>
</dbReference>
<keyword evidence="6 10" id="KW-1133">Transmembrane helix</keyword>
<keyword evidence="5" id="KW-0552">Olfaction</keyword>
<keyword evidence="12" id="KW-1185">Reference proteome</keyword>
<evidence type="ECO:0000256" key="10">
    <source>
        <dbReference type="SAM" id="Phobius"/>
    </source>
</evidence>
<evidence type="ECO:0000256" key="1">
    <source>
        <dbReference type="ARBA" id="ARBA00004651"/>
    </source>
</evidence>
<gene>
    <name evidence="11" type="ORF">NEZAVI_LOCUS1845</name>
</gene>
<sequence length="211" mass="24657">MWTAEAITIHIGSETLVFILMMYTKLELKMINYRLIIIKNNLNGKESNHQINTEKLLWEVIQRHQRTLEVLNVMKDTLGLPLAIHYTSVSLTLSVIFYCLMTFDERGSLTAKFNGVTAIICIGSLLFALCYFGESLEEENAEINKRIYDLPWYNETICVKRTVIIMLRQTQKPFVINYRLTAQISLKTFMQVSYKKSGLIFRKLKQFFMSF</sequence>
<name>A0A9P0EB65_NEZVI</name>
<evidence type="ECO:0000256" key="2">
    <source>
        <dbReference type="ARBA" id="ARBA00022475"/>
    </source>
</evidence>
<dbReference type="GO" id="GO:0005549">
    <property type="term" value="F:odorant binding"/>
    <property type="evidence" value="ECO:0007669"/>
    <property type="project" value="InterPro"/>
</dbReference>
<comment type="subcellular location">
    <subcellularLocation>
        <location evidence="1">Cell membrane</location>
        <topology evidence="1">Multi-pass membrane protein</topology>
    </subcellularLocation>
</comment>
<dbReference type="AlphaFoldDB" id="A0A9P0EB65"/>
<dbReference type="PANTHER" id="PTHR21137">
    <property type="entry name" value="ODORANT RECEPTOR"/>
    <property type="match status" value="1"/>
</dbReference>
<dbReference type="EMBL" id="OV725077">
    <property type="protein sequence ID" value="CAH1390681.1"/>
    <property type="molecule type" value="Genomic_DNA"/>
</dbReference>
<evidence type="ECO:0000313" key="11">
    <source>
        <dbReference type="EMBL" id="CAH1390681.1"/>
    </source>
</evidence>
<dbReference type="Pfam" id="PF02949">
    <property type="entry name" value="7tm_6"/>
    <property type="match status" value="1"/>
</dbReference>
<keyword evidence="8" id="KW-0675">Receptor</keyword>
<feature type="transmembrane region" description="Helical" evidence="10">
    <location>
        <begin position="115"/>
        <end position="133"/>
    </location>
</feature>
<evidence type="ECO:0000256" key="9">
    <source>
        <dbReference type="ARBA" id="ARBA00023224"/>
    </source>
</evidence>
<evidence type="ECO:0000313" key="12">
    <source>
        <dbReference type="Proteomes" id="UP001152798"/>
    </source>
</evidence>
<dbReference type="GO" id="GO:0007165">
    <property type="term" value="P:signal transduction"/>
    <property type="evidence" value="ECO:0007669"/>
    <property type="project" value="UniProtKB-KW"/>
</dbReference>
<accession>A0A9P0EB65</accession>
<evidence type="ECO:0000256" key="7">
    <source>
        <dbReference type="ARBA" id="ARBA00023136"/>
    </source>
</evidence>
<dbReference type="OrthoDB" id="6605913at2759"/>
<organism evidence="11 12">
    <name type="scientific">Nezara viridula</name>
    <name type="common">Southern green stink bug</name>
    <name type="synonym">Cimex viridulus</name>
    <dbReference type="NCBI Taxonomy" id="85310"/>
    <lineage>
        <taxon>Eukaryota</taxon>
        <taxon>Metazoa</taxon>
        <taxon>Ecdysozoa</taxon>
        <taxon>Arthropoda</taxon>
        <taxon>Hexapoda</taxon>
        <taxon>Insecta</taxon>
        <taxon>Pterygota</taxon>
        <taxon>Neoptera</taxon>
        <taxon>Paraneoptera</taxon>
        <taxon>Hemiptera</taxon>
        <taxon>Heteroptera</taxon>
        <taxon>Panheteroptera</taxon>
        <taxon>Pentatomomorpha</taxon>
        <taxon>Pentatomoidea</taxon>
        <taxon>Pentatomidae</taxon>
        <taxon>Pentatominae</taxon>
        <taxon>Nezara</taxon>
    </lineage>
</organism>
<protein>
    <recommendedName>
        <fullName evidence="13">Odorant receptor</fullName>
    </recommendedName>
</protein>
<keyword evidence="3" id="KW-0716">Sensory transduction</keyword>
<evidence type="ECO:0000256" key="8">
    <source>
        <dbReference type="ARBA" id="ARBA00023170"/>
    </source>
</evidence>
<keyword evidence="9" id="KW-0807">Transducer</keyword>
<proteinExistence type="predicted"/>
<keyword evidence="7 10" id="KW-0472">Membrane</keyword>
<reference evidence="11" key="1">
    <citation type="submission" date="2022-01" db="EMBL/GenBank/DDBJ databases">
        <authorList>
            <person name="King R."/>
        </authorList>
    </citation>
    <scope>NUCLEOTIDE SEQUENCE</scope>
</reference>
<dbReference type="GO" id="GO:0005886">
    <property type="term" value="C:plasma membrane"/>
    <property type="evidence" value="ECO:0007669"/>
    <property type="project" value="UniProtKB-SubCell"/>
</dbReference>
<evidence type="ECO:0000256" key="4">
    <source>
        <dbReference type="ARBA" id="ARBA00022692"/>
    </source>
</evidence>
<evidence type="ECO:0000256" key="6">
    <source>
        <dbReference type="ARBA" id="ARBA00022989"/>
    </source>
</evidence>
<evidence type="ECO:0000256" key="5">
    <source>
        <dbReference type="ARBA" id="ARBA00022725"/>
    </source>
</evidence>
<evidence type="ECO:0000256" key="3">
    <source>
        <dbReference type="ARBA" id="ARBA00022606"/>
    </source>
</evidence>
<feature type="transmembrane region" description="Helical" evidence="10">
    <location>
        <begin position="83"/>
        <end position="103"/>
    </location>
</feature>
<keyword evidence="2" id="KW-1003">Cell membrane</keyword>